<protein>
    <submittedName>
        <fullName evidence="2">Uncharacterized protein</fullName>
    </submittedName>
</protein>
<dbReference type="Proteomes" id="UP000055048">
    <property type="component" value="Unassembled WGS sequence"/>
</dbReference>
<accession>A0A0V0UE55</accession>
<keyword evidence="3" id="KW-1185">Reference proteome</keyword>
<proteinExistence type="predicted"/>
<comment type="caution">
    <text evidence="2">The sequence shown here is derived from an EMBL/GenBank/DDBJ whole genome shotgun (WGS) entry which is preliminary data.</text>
</comment>
<evidence type="ECO:0000313" key="2">
    <source>
        <dbReference type="EMBL" id="KRX49063.1"/>
    </source>
</evidence>
<sequence>MKEWKTMARLLLVSTPTDGFYACRSGVANCTAPSTVGKEKGHLPATRCQRLTCQAPLVDPRRRQLAIPYKPTSRKTIQSARMNGKGRRTVGQQMSSNGRPERVGQQLVPLRRAVTPSGRAPVDGRPGRWTSAPFGHHGRSAYRISNNASCPVLIWLDNPTAKSDAIQSTTVDRSDQGQLALGATLTMGVVRLDGKFALDGAILENSVILLTLSAPANAVFLPCAEGRLFASHLYAG</sequence>
<dbReference type="EMBL" id="JYDJ01000021">
    <property type="protein sequence ID" value="KRX49063.1"/>
    <property type="molecule type" value="Genomic_DNA"/>
</dbReference>
<evidence type="ECO:0000313" key="3">
    <source>
        <dbReference type="Proteomes" id="UP000055048"/>
    </source>
</evidence>
<organism evidence="2 3">
    <name type="scientific">Trichinella murrelli</name>
    <dbReference type="NCBI Taxonomy" id="144512"/>
    <lineage>
        <taxon>Eukaryota</taxon>
        <taxon>Metazoa</taxon>
        <taxon>Ecdysozoa</taxon>
        <taxon>Nematoda</taxon>
        <taxon>Enoplea</taxon>
        <taxon>Dorylaimia</taxon>
        <taxon>Trichinellida</taxon>
        <taxon>Trichinellidae</taxon>
        <taxon>Trichinella</taxon>
    </lineage>
</organism>
<evidence type="ECO:0000256" key="1">
    <source>
        <dbReference type="SAM" id="MobiDB-lite"/>
    </source>
</evidence>
<name>A0A0V0UE55_9BILA</name>
<dbReference type="AlphaFoldDB" id="A0A0V0UE55"/>
<feature type="region of interest" description="Disordered" evidence="1">
    <location>
        <begin position="74"/>
        <end position="103"/>
    </location>
</feature>
<dbReference type="OrthoDB" id="5914633at2759"/>
<gene>
    <name evidence="2" type="ORF">T05_12961</name>
</gene>
<reference evidence="2 3" key="1">
    <citation type="submission" date="2015-01" db="EMBL/GenBank/DDBJ databases">
        <title>Evolution of Trichinella species and genotypes.</title>
        <authorList>
            <person name="Korhonen P.K."/>
            <person name="Edoardo P."/>
            <person name="Giuseppe L.R."/>
            <person name="Gasser R.B."/>
        </authorList>
    </citation>
    <scope>NUCLEOTIDE SEQUENCE [LARGE SCALE GENOMIC DNA]</scope>
    <source>
        <strain evidence="2">ISS417</strain>
    </source>
</reference>